<evidence type="ECO:0000256" key="1">
    <source>
        <dbReference type="SAM" id="MobiDB-lite"/>
    </source>
</evidence>
<feature type="region of interest" description="Disordered" evidence="1">
    <location>
        <begin position="59"/>
        <end position="111"/>
    </location>
</feature>
<evidence type="ECO:0000313" key="3">
    <source>
        <dbReference type="EMBL" id="CDH54256.1"/>
    </source>
</evidence>
<feature type="region of interest" description="Disordered" evidence="1">
    <location>
        <begin position="243"/>
        <end position="262"/>
    </location>
</feature>
<evidence type="ECO:0000313" key="4">
    <source>
        <dbReference type="Proteomes" id="UP000027586"/>
    </source>
</evidence>
<feature type="region of interest" description="Disordered" evidence="1">
    <location>
        <begin position="331"/>
        <end position="424"/>
    </location>
</feature>
<feature type="compositionally biased region" description="Basic and acidic residues" evidence="1">
    <location>
        <begin position="283"/>
        <end position="292"/>
    </location>
</feature>
<sequence>MLWDDASRFKMMKMITGQGRDCAEWAIYIDKRDLGNCWEGDLAGVVSLFLTRMSDNDNFAVPAPRKPARRPAGTAEEHSSNTIVPTQDSTVTTTTTTTTTTTSAEPPQAPPLAYEKPQWGAVASHDYGFEILKGGISIEKIQGPKKDVITIGRLPLCDIQMEHPSISRYHAVLQFNHDGNAFIYDMDSAHGTRLNKQRVPPRIHLPLRPGDQLRFGESTRICIFETDKELDEDLEEEHIRKQAKRAISVQSIAPRDQDEDEGATWGFAEDAAEEPDEDEEEESGGKGKKSADADLINIAQEKMMAEEAKRRREELEIMFGDDSDEEAFYDRTARKKKKVKKVEKAETHDELVERARQSQKQIDALEKEIEQRKQEDAAKKEQEKATEEEEQDLDAYMKSLNKKPENKPSVLKMQSDLNKLKKVI</sequence>
<reference evidence="3" key="1">
    <citation type="submission" date="2013-08" db="EMBL/GenBank/DDBJ databases">
        <title>Gene expansion shapes genome architecture in the human pathogen Lichtheimia corymbifera: an evolutionary genomics analysis in the ancient terrestrial Mucorales (Mucoromycotina).</title>
        <authorList>
            <person name="Schwartze V.U."/>
            <person name="Winter S."/>
            <person name="Shelest E."/>
            <person name="Marcet-Houben M."/>
            <person name="Horn F."/>
            <person name="Wehner S."/>
            <person name="Hoffmann K."/>
            <person name="Riege K."/>
            <person name="Sammeth M."/>
            <person name="Nowrousian M."/>
            <person name="Valiante V."/>
            <person name="Linde J."/>
            <person name="Jacobsen I.D."/>
            <person name="Marz M."/>
            <person name="Brakhage A.A."/>
            <person name="Gabaldon T."/>
            <person name="Bocker S."/>
            <person name="Voigt K."/>
        </authorList>
    </citation>
    <scope>NUCLEOTIDE SEQUENCE [LARGE SCALE GENOMIC DNA]</scope>
    <source>
        <strain evidence="3">FSU 9682</strain>
    </source>
</reference>
<dbReference type="PROSITE" id="PS50006">
    <property type="entry name" value="FHA_DOMAIN"/>
    <property type="match status" value="1"/>
</dbReference>
<feature type="compositionally biased region" description="Polar residues" evidence="1">
    <location>
        <begin position="80"/>
        <end position="89"/>
    </location>
</feature>
<dbReference type="STRING" id="1263082.A0A068RZ44"/>
<dbReference type="InterPro" id="IPR050923">
    <property type="entry name" value="Cell_Proc_Reg/RNA_Proc"/>
</dbReference>
<organism evidence="3 4">
    <name type="scientific">Lichtheimia corymbifera JMRC:FSU:9682</name>
    <dbReference type="NCBI Taxonomy" id="1263082"/>
    <lineage>
        <taxon>Eukaryota</taxon>
        <taxon>Fungi</taxon>
        <taxon>Fungi incertae sedis</taxon>
        <taxon>Mucoromycota</taxon>
        <taxon>Mucoromycotina</taxon>
        <taxon>Mucoromycetes</taxon>
        <taxon>Mucorales</taxon>
        <taxon>Lichtheimiaceae</taxon>
        <taxon>Lichtheimia</taxon>
    </lineage>
</organism>
<feature type="region of interest" description="Disordered" evidence="1">
    <location>
        <begin position="268"/>
        <end position="294"/>
    </location>
</feature>
<gene>
    <name evidence="3" type="ORF">LCOR_05519.1</name>
</gene>
<dbReference type="OrthoDB" id="444265at2759"/>
<evidence type="ECO:0000259" key="2">
    <source>
        <dbReference type="PROSITE" id="PS50006"/>
    </source>
</evidence>
<feature type="compositionally biased region" description="Low complexity" evidence="1">
    <location>
        <begin position="90"/>
        <end position="102"/>
    </location>
</feature>
<feature type="domain" description="FHA" evidence="2">
    <location>
        <begin position="149"/>
        <end position="199"/>
    </location>
</feature>
<accession>A0A068RZ44</accession>
<dbReference type="EMBL" id="CBTN010000022">
    <property type="protein sequence ID" value="CDH54256.1"/>
    <property type="molecule type" value="Genomic_DNA"/>
</dbReference>
<dbReference type="Gene3D" id="2.60.200.20">
    <property type="match status" value="1"/>
</dbReference>
<proteinExistence type="predicted"/>
<dbReference type="SUPFAM" id="SSF49879">
    <property type="entry name" value="SMAD/FHA domain"/>
    <property type="match status" value="1"/>
</dbReference>
<protein>
    <submittedName>
        <fullName evidence="3">Adaptor protein kanadaptin</fullName>
    </submittedName>
</protein>
<dbReference type="Proteomes" id="UP000027586">
    <property type="component" value="Unassembled WGS sequence"/>
</dbReference>
<feature type="compositionally biased region" description="Basic and acidic residues" evidence="1">
    <location>
        <begin position="342"/>
        <end position="356"/>
    </location>
</feature>
<comment type="caution">
    <text evidence="3">The sequence shown here is derived from an EMBL/GenBank/DDBJ whole genome shotgun (WGS) entry which is preliminary data.</text>
</comment>
<feature type="compositionally biased region" description="Basic and acidic residues" evidence="1">
    <location>
        <begin position="363"/>
        <end position="385"/>
    </location>
</feature>
<keyword evidence="4" id="KW-1185">Reference proteome</keyword>
<dbReference type="PANTHER" id="PTHR23308">
    <property type="entry name" value="NUCLEAR INHIBITOR OF PROTEIN PHOSPHATASE-1"/>
    <property type="match status" value="1"/>
</dbReference>
<dbReference type="AlphaFoldDB" id="A0A068RZ44"/>
<dbReference type="InterPro" id="IPR008984">
    <property type="entry name" value="SMAD_FHA_dom_sf"/>
</dbReference>
<name>A0A068RZ44_9FUNG</name>
<dbReference type="VEuPathDB" id="FungiDB:LCOR_05519.1"/>
<dbReference type="Pfam" id="PF00498">
    <property type="entry name" value="FHA"/>
    <property type="match status" value="1"/>
</dbReference>
<dbReference type="SMART" id="SM00240">
    <property type="entry name" value="FHA"/>
    <property type="match status" value="1"/>
</dbReference>
<dbReference type="InterPro" id="IPR000253">
    <property type="entry name" value="FHA_dom"/>
</dbReference>
<feature type="compositionally biased region" description="Acidic residues" evidence="1">
    <location>
        <begin position="270"/>
        <end position="282"/>
    </location>
</feature>